<reference evidence="5" key="1">
    <citation type="submission" date="2019-02" db="EMBL/GenBank/DDBJ databases">
        <title>Draft genome sequence of Enterococcus sp. Gos25-1.</title>
        <authorList>
            <person name="Tanaka N."/>
            <person name="Shiwa Y."/>
            <person name="Fujita N."/>
        </authorList>
    </citation>
    <scope>NUCLEOTIDE SEQUENCE [LARGE SCALE GENOMIC DNA]</scope>
    <source>
        <strain evidence="5">Gos25-1</strain>
    </source>
</reference>
<dbReference type="GO" id="GO:0006006">
    <property type="term" value="P:glucose metabolic process"/>
    <property type="evidence" value="ECO:0007669"/>
    <property type="project" value="TreeGrafter"/>
</dbReference>
<dbReference type="AlphaFoldDB" id="A0A4P5PAN9"/>
<dbReference type="InterPro" id="IPR014718">
    <property type="entry name" value="GH-type_carb-bd"/>
</dbReference>
<evidence type="ECO:0000313" key="4">
    <source>
        <dbReference type="EMBL" id="GCF92562.1"/>
    </source>
</evidence>
<dbReference type="OrthoDB" id="9779408at2"/>
<keyword evidence="5" id="KW-1185">Reference proteome</keyword>
<dbReference type="PANTHER" id="PTHR10091:SF0">
    <property type="entry name" value="GALACTOSE MUTAROTASE"/>
    <property type="match status" value="1"/>
</dbReference>
<dbReference type="InterPro" id="IPR008183">
    <property type="entry name" value="Aldose_1/G6P_1-epimerase"/>
</dbReference>
<evidence type="ECO:0000256" key="1">
    <source>
        <dbReference type="ARBA" id="ARBA00014165"/>
    </source>
</evidence>
<dbReference type="InterPro" id="IPR011013">
    <property type="entry name" value="Gal_mutarotase_sf_dom"/>
</dbReference>
<dbReference type="GO" id="GO:0004034">
    <property type="term" value="F:aldose 1-epimerase activity"/>
    <property type="evidence" value="ECO:0007669"/>
    <property type="project" value="TreeGrafter"/>
</dbReference>
<evidence type="ECO:0000256" key="2">
    <source>
        <dbReference type="ARBA" id="ARBA00032300"/>
    </source>
</evidence>
<organism evidence="4 5">
    <name type="scientific">Enterococcus florum</name>
    <dbReference type="NCBI Taxonomy" id="2480627"/>
    <lineage>
        <taxon>Bacteria</taxon>
        <taxon>Bacillati</taxon>
        <taxon>Bacillota</taxon>
        <taxon>Bacilli</taxon>
        <taxon>Lactobacillales</taxon>
        <taxon>Enterococcaceae</taxon>
        <taxon>Enterococcus</taxon>
    </lineage>
</organism>
<comment type="caution">
    <text evidence="4">The sequence shown here is derived from an EMBL/GenBank/DDBJ whole genome shotgun (WGS) entry which is preliminary data.</text>
</comment>
<dbReference type="GO" id="GO:0033499">
    <property type="term" value="P:galactose catabolic process via UDP-galactose, Leloir pathway"/>
    <property type="evidence" value="ECO:0007669"/>
    <property type="project" value="TreeGrafter"/>
</dbReference>
<dbReference type="Gene3D" id="2.70.98.10">
    <property type="match status" value="1"/>
</dbReference>
<dbReference type="GO" id="GO:0005737">
    <property type="term" value="C:cytoplasm"/>
    <property type="evidence" value="ECO:0007669"/>
    <property type="project" value="TreeGrafter"/>
</dbReference>
<evidence type="ECO:0000256" key="3">
    <source>
        <dbReference type="ARBA" id="ARBA00033373"/>
    </source>
</evidence>
<accession>A0A4P5PAN9</accession>
<dbReference type="PROSITE" id="PS00545">
    <property type="entry name" value="ALDOSE_1_EPIMERASE"/>
    <property type="match status" value="1"/>
</dbReference>
<name>A0A4P5PAN9_9ENTE</name>
<dbReference type="SUPFAM" id="SSF74650">
    <property type="entry name" value="Galactose mutarotase-like"/>
    <property type="match status" value="1"/>
</dbReference>
<dbReference type="InterPro" id="IPR018052">
    <property type="entry name" value="Ald1_epimerase_CS"/>
</dbReference>
<dbReference type="Proteomes" id="UP000290567">
    <property type="component" value="Unassembled WGS sequence"/>
</dbReference>
<protein>
    <recommendedName>
        <fullName evidence="1">Aldose 1-epimerase</fullName>
    </recommendedName>
    <alternativeName>
        <fullName evidence="3">Galactose mutarotase</fullName>
    </alternativeName>
    <alternativeName>
        <fullName evidence="2">Type-1 mutarotase</fullName>
    </alternativeName>
</protein>
<evidence type="ECO:0000313" key="5">
    <source>
        <dbReference type="Proteomes" id="UP000290567"/>
    </source>
</evidence>
<proteinExistence type="predicted"/>
<dbReference type="PANTHER" id="PTHR10091">
    <property type="entry name" value="ALDOSE-1-EPIMERASE"/>
    <property type="match status" value="1"/>
</dbReference>
<sequence length="320" mass="37221">MEIYQLENEFVCIEFLSYGGILTKMINKKTQQNYLLAYQNYKDYLKNPYFFGATIGRNAGRTFPAFYQDSYGDRRVLDTNEGKVHLHGGKSGLHQVEWTVEKLSDTTYHLMFQDTESPYDPMKLELIYRLEKNHFAIQMKGQADQPTVCNLTNHSYFNLGEEPTIEFHQLQTAPAKIQLIDEQFVPTEEYSEMQTLEYTPFNFTEEKVIQKALNLDTPLSKICANGIDLAYCFINNDELEPKIRLTDRQRKNKLTIYSDQEACIIYTLNKLSNKVTLAAGATIEKYSGITFEMQRKPNYVHTAVDYLETDYAAYTIYEIE</sequence>
<dbReference type="GO" id="GO:0030246">
    <property type="term" value="F:carbohydrate binding"/>
    <property type="evidence" value="ECO:0007669"/>
    <property type="project" value="InterPro"/>
</dbReference>
<dbReference type="Pfam" id="PF01263">
    <property type="entry name" value="Aldose_epim"/>
    <property type="match status" value="1"/>
</dbReference>
<dbReference type="RefSeq" id="WP_146621068.1">
    <property type="nucleotide sequence ID" value="NZ_BJCC01000004.1"/>
</dbReference>
<gene>
    <name evidence="4" type="ORF">NRIC_04530</name>
</gene>
<dbReference type="EMBL" id="BJCC01000004">
    <property type="protein sequence ID" value="GCF92562.1"/>
    <property type="molecule type" value="Genomic_DNA"/>
</dbReference>